<gene>
    <name evidence="1" type="ORF">CRV2_00021927</name>
</gene>
<sequence length="72" mass="8031">MADIAELFTEEAWPCFAKGFSLANNTPMGMYDFLLENPVRMERFAKAMSGFAANEDFSLLSQASTGRKSQQL</sequence>
<name>A0ACA9UQW7_BIOOC</name>
<organism evidence="1 2">
    <name type="scientific">Clonostachys rosea f. rosea IK726</name>
    <dbReference type="NCBI Taxonomy" id="1349383"/>
    <lineage>
        <taxon>Eukaryota</taxon>
        <taxon>Fungi</taxon>
        <taxon>Dikarya</taxon>
        <taxon>Ascomycota</taxon>
        <taxon>Pezizomycotina</taxon>
        <taxon>Sordariomycetes</taxon>
        <taxon>Hypocreomycetidae</taxon>
        <taxon>Hypocreales</taxon>
        <taxon>Bionectriaceae</taxon>
        <taxon>Clonostachys</taxon>
    </lineage>
</organism>
<comment type="caution">
    <text evidence="1">The sequence shown here is derived from an EMBL/GenBank/DDBJ whole genome shotgun (WGS) entry which is preliminary data.</text>
</comment>
<keyword evidence="2" id="KW-1185">Reference proteome</keyword>
<accession>A0ACA9UQW7</accession>
<dbReference type="Proteomes" id="UP000836387">
    <property type="component" value="Unassembled WGS sequence"/>
</dbReference>
<protein>
    <submittedName>
        <fullName evidence="1">Uncharacterized protein</fullName>
    </submittedName>
</protein>
<evidence type="ECO:0000313" key="2">
    <source>
        <dbReference type="Proteomes" id="UP000836387"/>
    </source>
</evidence>
<dbReference type="EMBL" id="CADEHS020000590">
    <property type="protein sequence ID" value="CAG9955468.1"/>
    <property type="molecule type" value="Genomic_DNA"/>
</dbReference>
<evidence type="ECO:0000313" key="1">
    <source>
        <dbReference type="EMBL" id="CAG9955468.1"/>
    </source>
</evidence>
<reference evidence="1" key="1">
    <citation type="submission" date="2020-04" db="EMBL/GenBank/DDBJ databases">
        <authorList>
            <person name="Broberg M."/>
        </authorList>
    </citation>
    <scope>NUCLEOTIDE SEQUENCE</scope>
</reference>
<proteinExistence type="predicted"/>
<reference evidence="1" key="2">
    <citation type="submission" date="2021-10" db="EMBL/GenBank/DDBJ databases">
        <authorList>
            <person name="Piombo E."/>
        </authorList>
    </citation>
    <scope>NUCLEOTIDE SEQUENCE</scope>
</reference>